<protein>
    <submittedName>
        <fullName evidence="2">Uncharacterized protein</fullName>
    </submittedName>
</protein>
<keyword evidence="3" id="KW-1185">Reference proteome</keyword>
<evidence type="ECO:0000313" key="2">
    <source>
        <dbReference type="EMBL" id="PQJ13109.1"/>
    </source>
</evidence>
<comment type="caution">
    <text evidence="2">The sequence shown here is derived from an EMBL/GenBank/DDBJ whole genome shotgun (WGS) entry which is preliminary data.</text>
</comment>
<accession>A0A2S7T1M1</accession>
<keyword evidence="1" id="KW-0732">Signal</keyword>
<evidence type="ECO:0000256" key="1">
    <source>
        <dbReference type="SAM" id="SignalP"/>
    </source>
</evidence>
<sequence length="107" mass="11969">MTMKKLFLVVCACMVASLTHAQFLKSDGTIINAKNEVIGYLLVNGTVEDKNHKKLGSIGRDGRIENARRDAVGYVKRNGDIEDEDHNFITKAIGNERQVALKLFFFP</sequence>
<evidence type="ECO:0000313" key="3">
    <source>
        <dbReference type="Proteomes" id="UP000239872"/>
    </source>
</evidence>
<name>A0A2S7T1M1_9BACT</name>
<reference evidence="2 3" key="1">
    <citation type="submission" date="2018-01" db="EMBL/GenBank/DDBJ databases">
        <title>A novel member of the phylum Bacteroidetes isolated from glacier ice.</title>
        <authorList>
            <person name="Liu Q."/>
            <person name="Xin Y.-H."/>
        </authorList>
    </citation>
    <scope>NUCLEOTIDE SEQUENCE [LARGE SCALE GENOMIC DNA]</scope>
    <source>
        <strain evidence="2 3">RB1R16</strain>
    </source>
</reference>
<dbReference type="InterPro" id="IPR048910">
    <property type="entry name" value="Bflower_2"/>
</dbReference>
<dbReference type="AlphaFoldDB" id="A0A2S7T1M1"/>
<dbReference type="Proteomes" id="UP000239872">
    <property type="component" value="Unassembled WGS sequence"/>
</dbReference>
<dbReference type="Pfam" id="PF21785">
    <property type="entry name" value="Bflower_2"/>
    <property type="match status" value="1"/>
</dbReference>
<feature type="chain" id="PRO_5015473451" evidence="1">
    <location>
        <begin position="22"/>
        <end position="107"/>
    </location>
</feature>
<dbReference type="EMBL" id="PPSL01000001">
    <property type="protein sequence ID" value="PQJ13109.1"/>
    <property type="molecule type" value="Genomic_DNA"/>
</dbReference>
<feature type="signal peptide" evidence="1">
    <location>
        <begin position="1"/>
        <end position="21"/>
    </location>
</feature>
<proteinExistence type="predicted"/>
<organism evidence="2 3">
    <name type="scientific">Flavipsychrobacter stenotrophus</name>
    <dbReference type="NCBI Taxonomy" id="2077091"/>
    <lineage>
        <taxon>Bacteria</taxon>
        <taxon>Pseudomonadati</taxon>
        <taxon>Bacteroidota</taxon>
        <taxon>Chitinophagia</taxon>
        <taxon>Chitinophagales</taxon>
        <taxon>Chitinophagaceae</taxon>
        <taxon>Flavipsychrobacter</taxon>
    </lineage>
</organism>
<gene>
    <name evidence="2" type="ORF">CJD36_005035</name>
</gene>